<dbReference type="InterPro" id="IPR058456">
    <property type="entry name" value="DUF8143"/>
</dbReference>
<dbReference type="EMBL" id="JBHRWN010000002">
    <property type="protein sequence ID" value="MFC3477352.1"/>
    <property type="molecule type" value="Genomic_DNA"/>
</dbReference>
<name>A0ABD5NE81_9EURY</name>
<evidence type="ECO:0000256" key="1">
    <source>
        <dbReference type="SAM" id="MobiDB-lite"/>
    </source>
</evidence>
<protein>
    <submittedName>
        <fullName evidence="3">Uncharacterized protein</fullName>
    </submittedName>
</protein>
<feature type="region of interest" description="Disordered" evidence="1">
    <location>
        <begin position="31"/>
        <end position="54"/>
    </location>
</feature>
<dbReference type="Pfam" id="PF26467">
    <property type="entry name" value="DUF8143"/>
    <property type="match status" value="1"/>
</dbReference>
<accession>A0ABD5NE81</accession>
<keyword evidence="2" id="KW-1133">Transmembrane helix</keyword>
<dbReference type="AlphaFoldDB" id="A0ABD5NE81"/>
<proteinExistence type="predicted"/>
<evidence type="ECO:0000256" key="2">
    <source>
        <dbReference type="SAM" id="Phobius"/>
    </source>
</evidence>
<evidence type="ECO:0000313" key="3">
    <source>
        <dbReference type="EMBL" id="MFC3477352.1"/>
    </source>
</evidence>
<dbReference type="RefSeq" id="WP_232571521.1">
    <property type="nucleotide sequence ID" value="NZ_CP089466.1"/>
</dbReference>
<keyword evidence="2" id="KW-0472">Membrane</keyword>
<evidence type="ECO:0000313" key="4">
    <source>
        <dbReference type="Proteomes" id="UP001595660"/>
    </source>
</evidence>
<sequence length="54" mass="6117">MAGEGAVLVLFLLLGVGGALALYYFVRREAEDTDRMSREEARERVSREQDDARK</sequence>
<keyword evidence="4" id="KW-1185">Reference proteome</keyword>
<organism evidence="3 4">
    <name type="scientific">Halobacterium litoreum</name>
    <dbReference type="NCBI Taxonomy" id="2039234"/>
    <lineage>
        <taxon>Archaea</taxon>
        <taxon>Methanobacteriati</taxon>
        <taxon>Methanobacteriota</taxon>
        <taxon>Stenosarchaea group</taxon>
        <taxon>Halobacteria</taxon>
        <taxon>Halobacteriales</taxon>
        <taxon>Halobacteriaceae</taxon>
        <taxon>Halobacterium</taxon>
    </lineage>
</organism>
<comment type="caution">
    <text evidence="3">The sequence shown here is derived from an EMBL/GenBank/DDBJ whole genome shotgun (WGS) entry which is preliminary data.</text>
</comment>
<reference evidence="3 4" key="1">
    <citation type="journal article" date="2019" name="Int. J. Syst. Evol. Microbiol.">
        <title>The Global Catalogue of Microorganisms (GCM) 10K type strain sequencing project: providing services to taxonomists for standard genome sequencing and annotation.</title>
        <authorList>
            <consortium name="The Broad Institute Genomics Platform"/>
            <consortium name="The Broad Institute Genome Sequencing Center for Infectious Disease"/>
            <person name="Wu L."/>
            <person name="Ma J."/>
        </authorList>
    </citation>
    <scope>NUCLEOTIDE SEQUENCE [LARGE SCALE GENOMIC DNA]</scope>
    <source>
        <strain evidence="3 4">CGMCC 1.12562</strain>
    </source>
</reference>
<dbReference type="GeneID" id="69116723"/>
<keyword evidence="2" id="KW-0812">Transmembrane</keyword>
<feature type="transmembrane region" description="Helical" evidence="2">
    <location>
        <begin position="6"/>
        <end position="26"/>
    </location>
</feature>
<dbReference type="Proteomes" id="UP001595660">
    <property type="component" value="Unassembled WGS sequence"/>
</dbReference>
<gene>
    <name evidence="3" type="ORF">ACFOKC_06395</name>
</gene>